<organism evidence="1 2">
    <name type="scientific">Araneus ventricosus</name>
    <name type="common">Orbweaver spider</name>
    <name type="synonym">Epeira ventricosa</name>
    <dbReference type="NCBI Taxonomy" id="182803"/>
    <lineage>
        <taxon>Eukaryota</taxon>
        <taxon>Metazoa</taxon>
        <taxon>Ecdysozoa</taxon>
        <taxon>Arthropoda</taxon>
        <taxon>Chelicerata</taxon>
        <taxon>Arachnida</taxon>
        <taxon>Araneae</taxon>
        <taxon>Araneomorphae</taxon>
        <taxon>Entelegynae</taxon>
        <taxon>Araneoidea</taxon>
        <taxon>Araneidae</taxon>
        <taxon>Araneus</taxon>
    </lineage>
</organism>
<evidence type="ECO:0000313" key="2">
    <source>
        <dbReference type="Proteomes" id="UP000499080"/>
    </source>
</evidence>
<accession>A0A4Y2EZ84</accession>
<name>A0A4Y2EZ84_ARAVE</name>
<sequence>GRVIGKEAVKYLVIVQKVNCEDVVKRRTEGTSLRRTCLYISYRREYLINSYLELPISEEFADDNGEIVREGVRNKLCNEAFMPHAFKSVPDIQEDTSSIMFNIEAIDDFIGDS</sequence>
<comment type="caution">
    <text evidence="1">The sequence shown here is derived from an EMBL/GenBank/DDBJ whole genome shotgun (WGS) entry which is preliminary data.</text>
</comment>
<dbReference type="EMBL" id="BGPR01094016">
    <property type="protein sequence ID" value="GBM33154.1"/>
    <property type="molecule type" value="Genomic_DNA"/>
</dbReference>
<evidence type="ECO:0000313" key="1">
    <source>
        <dbReference type="EMBL" id="GBM33154.1"/>
    </source>
</evidence>
<protein>
    <submittedName>
        <fullName evidence="1">Uncharacterized protein</fullName>
    </submittedName>
</protein>
<dbReference type="Proteomes" id="UP000499080">
    <property type="component" value="Unassembled WGS sequence"/>
</dbReference>
<gene>
    <name evidence="1" type="ORF">AVEN_201251_1</name>
</gene>
<proteinExistence type="predicted"/>
<dbReference type="AlphaFoldDB" id="A0A4Y2EZ84"/>
<feature type="non-terminal residue" evidence="1">
    <location>
        <position position="1"/>
    </location>
</feature>
<reference evidence="1 2" key="1">
    <citation type="journal article" date="2019" name="Sci. Rep.">
        <title>Orb-weaving spider Araneus ventricosus genome elucidates the spidroin gene catalogue.</title>
        <authorList>
            <person name="Kono N."/>
            <person name="Nakamura H."/>
            <person name="Ohtoshi R."/>
            <person name="Moran D.A.P."/>
            <person name="Shinohara A."/>
            <person name="Yoshida Y."/>
            <person name="Fujiwara M."/>
            <person name="Mori M."/>
            <person name="Tomita M."/>
            <person name="Arakawa K."/>
        </authorList>
    </citation>
    <scope>NUCLEOTIDE SEQUENCE [LARGE SCALE GENOMIC DNA]</scope>
</reference>
<keyword evidence="2" id="KW-1185">Reference proteome</keyword>